<accession>A0AAW1TNJ8</accession>
<feature type="region of interest" description="Disordered" evidence="1">
    <location>
        <begin position="1"/>
        <end position="83"/>
    </location>
</feature>
<evidence type="ECO:0000313" key="3">
    <source>
        <dbReference type="Proteomes" id="UP001431783"/>
    </source>
</evidence>
<dbReference type="AlphaFoldDB" id="A0AAW1TNJ8"/>
<proteinExistence type="predicted"/>
<comment type="caution">
    <text evidence="2">The sequence shown here is derived from an EMBL/GenBank/DDBJ whole genome shotgun (WGS) entry which is preliminary data.</text>
</comment>
<name>A0AAW1TNJ8_9CUCU</name>
<protein>
    <recommendedName>
        <fullName evidence="4">Zinc finger PHD-type domain-containing protein</fullName>
    </recommendedName>
</protein>
<feature type="compositionally biased region" description="Basic residues" evidence="1">
    <location>
        <begin position="44"/>
        <end position="53"/>
    </location>
</feature>
<sequence>MFRPYQKAAARTTKITRKTRKSAILTDTPEKNALALAQSNKKENKSKKGKSAKGGKSTGKKTEQENTHKRRKTSNEKKSLAVKRKVLHDTDEESEVEDGYFCLICCDPFDPKQSGEEWVECRACKNWSHVKCVRENITHYICLNCESATVFIGYTVCSACYCYK</sequence>
<feature type="compositionally biased region" description="Basic and acidic residues" evidence="1">
    <location>
        <begin position="60"/>
        <end position="79"/>
    </location>
</feature>
<dbReference type="SUPFAM" id="SSF57903">
    <property type="entry name" value="FYVE/PHD zinc finger"/>
    <property type="match status" value="1"/>
</dbReference>
<dbReference type="EMBL" id="JARQZJ010000001">
    <property type="protein sequence ID" value="KAK9869567.1"/>
    <property type="molecule type" value="Genomic_DNA"/>
</dbReference>
<dbReference type="InterPro" id="IPR013083">
    <property type="entry name" value="Znf_RING/FYVE/PHD"/>
</dbReference>
<dbReference type="InterPro" id="IPR011011">
    <property type="entry name" value="Znf_FYVE_PHD"/>
</dbReference>
<dbReference type="Gene3D" id="3.30.40.10">
    <property type="entry name" value="Zinc/RING finger domain, C3HC4 (zinc finger)"/>
    <property type="match status" value="1"/>
</dbReference>
<dbReference type="Proteomes" id="UP001431783">
    <property type="component" value="Unassembled WGS sequence"/>
</dbReference>
<evidence type="ECO:0008006" key="4">
    <source>
        <dbReference type="Google" id="ProtNLM"/>
    </source>
</evidence>
<evidence type="ECO:0000256" key="1">
    <source>
        <dbReference type="SAM" id="MobiDB-lite"/>
    </source>
</evidence>
<keyword evidence="3" id="KW-1185">Reference proteome</keyword>
<organism evidence="2 3">
    <name type="scientific">Henosepilachna vigintioctopunctata</name>
    <dbReference type="NCBI Taxonomy" id="420089"/>
    <lineage>
        <taxon>Eukaryota</taxon>
        <taxon>Metazoa</taxon>
        <taxon>Ecdysozoa</taxon>
        <taxon>Arthropoda</taxon>
        <taxon>Hexapoda</taxon>
        <taxon>Insecta</taxon>
        <taxon>Pterygota</taxon>
        <taxon>Neoptera</taxon>
        <taxon>Endopterygota</taxon>
        <taxon>Coleoptera</taxon>
        <taxon>Polyphaga</taxon>
        <taxon>Cucujiformia</taxon>
        <taxon>Coccinelloidea</taxon>
        <taxon>Coccinellidae</taxon>
        <taxon>Epilachninae</taxon>
        <taxon>Epilachnini</taxon>
        <taxon>Henosepilachna</taxon>
    </lineage>
</organism>
<reference evidence="2 3" key="1">
    <citation type="submission" date="2023-03" db="EMBL/GenBank/DDBJ databases">
        <title>Genome insight into feeding habits of ladybird beetles.</title>
        <authorList>
            <person name="Li H.-S."/>
            <person name="Huang Y.-H."/>
            <person name="Pang H."/>
        </authorList>
    </citation>
    <scope>NUCLEOTIDE SEQUENCE [LARGE SCALE GENOMIC DNA]</scope>
    <source>
        <strain evidence="2">SYSU_2023b</strain>
        <tissue evidence="2">Whole body</tissue>
    </source>
</reference>
<gene>
    <name evidence="2" type="ORF">WA026_003319</name>
</gene>
<evidence type="ECO:0000313" key="2">
    <source>
        <dbReference type="EMBL" id="KAK9869567.1"/>
    </source>
</evidence>